<name>A0A225C7P3_9MICO</name>
<dbReference type="PANTHER" id="PTHR21666:SF270">
    <property type="entry name" value="MUREIN HYDROLASE ACTIVATOR ENVC"/>
    <property type="match status" value="1"/>
</dbReference>
<keyword evidence="1" id="KW-0732">Signal</keyword>
<dbReference type="InterPro" id="IPR050570">
    <property type="entry name" value="Cell_wall_metabolism_enzyme"/>
</dbReference>
<organism evidence="3 4">
    <name type="scientific">Clavibacter tessellarius</name>
    <dbReference type="NCBI Taxonomy" id="31965"/>
    <lineage>
        <taxon>Bacteria</taxon>
        <taxon>Bacillati</taxon>
        <taxon>Actinomycetota</taxon>
        <taxon>Actinomycetes</taxon>
        <taxon>Micrococcales</taxon>
        <taxon>Microbacteriaceae</taxon>
        <taxon>Clavibacter</taxon>
    </lineage>
</organism>
<dbReference type="EMBL" id="MZMQ01000001">
    <property type="protein sequence ID" value="OQJ62708.1"/>
    <property type="molecule type" value="Genomic_DNA"/>
</dbReference>
<gene>
    <name evidence="3" type="ORF">B5P24_06710</name>
</gene>
<reference evidence="3" key="1">
    <citation type="submission" date="2017-08" db="EMBL/GenBank/DDBJ databases">
        <title>Genomes of multiple Clavibacter strains from different subspecies.</title>
        <authorList>
            <person name="Yuan X.-K."/>
            <person name="Li X.-S."/>
            <person name="Nie J."/>
            <person name="De Boer S.H."/>
        </authorList>
    </citation>
    <scope>NUCLEOTIDE SEQUENCE [LARGE SCALE GENOMIC DNA]</scope>
    <source>
        <strain evidence="3">ATCC 33566</strain>
    </source>
</reference>
<protein>
    <recommendedName>
        <fullName evidence="2">M23ase beta-sheet core domain-containing protein</fullName>
    </recommendedName>
</protein>
<dbReference type="Gene3D" id="2.70.70.10">
    <property type="entry name" value="Glucose Permease (Domain IIA)"/>
    <property type="match status" value="1"/>
</dbReference>
<sequence>MAGVAAALAIAPSFTRADLAVAATAITYTWPFANVVLPDRRYGQQWDAYRPDGRKHAGADFNVGVAYRGTPVLSIADGTVVRGRYTAEASGTQTYTFGNFVTIRNGDGIYATYAHMDGAPLVNPGDRVSRGQTVGRLGSTGTNVFHLHLEMRTGDHAGDFTTQDDFDPVPFIQARLDVPIPPRSKTYRKGKRCT</sequence>
<dbReference type="GO" id="GO:0004222">
    <property type="term" value="F:metalloendopeptidase activity"/>
    <property type="evidence" value="ECO:0007669"/>
    <property type="project" value="TreeGrafter"/>
</dbReference>
<dbReference type="Pfam" id="PF01551">
    <property type="entry name" value="Peptidase_M23"/>
    <property type="match status" value="1"/>
</dbReference>
<comment type="caution">
    <text evidence="3">The sequence shown here is derived from an EMBL/GenBank/DDBJ whole genome shotgun (WGS) entry which is preliminary data.</text>
</comment>
<feature type="signal peptide" evidence="1">
    <location>
        <begin position="1"/>
        <end position="17"/>
    </location>
</feature>
<dbReference type="AlphaFoldDB" id="A0A225C7P3"/>
<proteinExistence type="predicted"/>
<dbReference type="PANTHER" id="PTHR21666">
    <property type="entry name" value="PEPTIDASE-RELATED"/>
    <property type="match status" value="1"/>
</dbReference>
<dbReference type="OrthoDB" id="1099523at2"/>
<dbReference type="Proteomes" id="UP000215316">
    <property type="component" value="Unassembled WGS sequence"/>
</dbReference>
<dbReference type="InterPro" id="IPR011055">
    <property type="entry name" value="Dup_hybrid_motif"/>
</dbReference>
<feature type="chain" id="PRO_5038464122" description="M23ase beta-sheet core domain-containing protein" evidence="1">
    <location>
        <begin position="18"/>
        <end position="194"/>
    </location>
</feature>
<feature type="domain" description="M23ase beta-sheet core" evidence="2">
    <location>
        <begin position="55"/>
        <end position="156"/>
    </location>
</feature>
<dbReference type="RefSeq" id="WP_094127436.1">
    <property type="nucleotide sequence ID" value="NZ_MZMQ01000001.1"/>
</dbReference>
<dbReference type="InterPro" id="IPR016047">
    <property type="entry name" value="M23ase_b-sheet_dom"/>
</dbReference>
<accession>A0A225C7P3</accession>
<dbReference type="CDD" id="cd12797">
    <property type="entry name" value="M23_peptidase"/>
    <property type="match status" value="1"/>
</dbReference>
<evidence type="ECO:0000259" key="2">
    <source>
        <dbReference type="Pfam" id="PF01551"/>
    </source>
</evidence>
<evidence type="ECO:0000313" key="3">
    <source>
        <dbReference type="EMBL" id="OQJ62708.1"/>
    </source>
</evidence>
<dbReference type="SUPFAM" id="SSF51261">
    <property type="entry name" value="Duplicated hybrid motif"/>
    <property type="match status" value="1"/>
</dbReference>
<evidence type="ECO:0000256" key="1">
    <source>
        <dbReference type="SAM" id="SignalP"/>
    </source>
</evidence>
<keyword evidence="4" id="KW-1185">Reference proteome</keyword>
<evidence type="ECO:0000313" key="4">
    <source>
        <dbReference type="Proteomes" id="UP000215316"/>
    </source>
</evidence>